<dbReference type="PATRIC" id="fig|1666912.4.peg.693"/>
<dbReference type="GO" id="GO:0019171">
    <property type="term" value="F:(3R)-hydroxyacyl-[acyl-carrier-protein] dehydratase activity"/>
    <property type="evidence" value="ECO:0007669"/>
    <property type="project" value="TreeGrafter"/>
</dbReference>
<evidence type="ECO:0000313" key="3">
    <source>
        <dbReference type="EMBL" id="KPP93289.1"/>
    </source>
</evidence>
<dbReference type="PANTHER" id="PTHR28152:SF1">
    <property type="entry name" value="HYDROXYACYL-THIOESTER DEHYDRATASE TYPE 2, MITOCHONDRIAL"/>
    <property type="match status" value="1"/>
</dbReference>
<dbReference type="SUPFAM" id="SSF54637">
    <property type="entry name" value="Thioesterase/thiol ester dehydrase-isomerase"/>
    <property type="match status" value="1"/>
</dbReference>
<gene>
    <name evidence="3" type="primary">meh</name>
    <name evidence="2" type="ORF">Ga0058931_2720</name>
    <name evidence="3" type="ORF">HLUCCA05_14150</name>
</gene>
<dbReference type="PANTHER" id="PTHR28152">
    <property type="entry name" value="HYDROXYACYL-THIOESTER DEHYDRATASE TYPE 2, MITOCHONDRIAL"/>
    <property type="match status" value="1"/>
</dbReference>
<reference evidence="3 4" key="1">
    <citation type="submission" date="2015-09" db="EMBL/GenBank/DDBJ databases">
        <title>Identification and resolution of microdiversity through metagenomic sequencing of parallel consortia.</title>
        <authorList>
            <person name="Nelson W.C."/>
            <person name="Romine M.F."/>
            <person name="Lindemann S.R."/>
        </authorList>
    </citation>
    <scope>NUCLEOTIDE SEQUENCE [LARGE SCALE GENOMIC DNA]</scope>
    <source>
        <strain evidence="3">HL-91</strain>
    </source>
</reference>
<dbReference type="Pfam" id="PF13452">
    <property type="entry name" value="FAS1_DH_region"/>
    <property type="match status" value="1"/>
</dbReference>
<dbReference type="RefSeq" id="WP_141655966.1">
    <property type="nucleotide sequence ID" value="NZ_FBYC01000004.1"/>
</dbReference>
<name>A0A0N8K817_9RHOB</name>
<reference evidence="2 5" key="2">
    <citation type="submission" date="2016-01" db="EMBL/GenBank/DDBJ databases">
        <authorList>
            <person name="Varghese N."/>
        </authorList>
    </citation>
    <scope>NUCLEOTIDE SEQUENCE [LARGE SCALE GENOMIC DNA]</scope>
    <source>
        <strain evidence="2 5">HL-91</strain>
    </source>
</reference>
<dbReference type="EMBL" id="FBYC01000004">
    <property type="protein sequence ID" value="CUX83014.1"/>
    <property type="molecule type" value="Genomic_DNA"/>
</dbReference>
<dbReference type="InterPro" id="IPR029069">
    <property type="entry name" value="HotDog_dom_sf"/>
</dbReference>
<protein>
    <submittedName>
        <fullName evidence="2">3-methylfumaryl-CoA hydratase</fullName>
    </submittedName>
    <submittedName>
        <fullName evidence="3">Mesaconyl-C4 CoA hydratase</fullName>
    </submittedName>
</protein>
<proteinExistence type="predicted"/>
<evidence type="ECO:0000313" key="4">
    <source>
        <dbReference type="Proteomes" id="UP000050413"/>
    </source>
</evidence>
<dbReference type="Proteomes" id="UP000050413">
    <property type="component" value="Unassembled WGS sequence"/>
</dbReference>
<organism evidence="3 4">
    <name type="scientific">Roseibaca calidilacus</name>
    <dbReference type="NCBI Taxonomy" id="1666912"/>
    <lineage>
        <taxon>Bacteria</taxon>
        <taxon>Pseudomonadati</taxon>
        <taxon>Pseudomonadota</taxon>
        <taxon>Alphaproteobacteria</taxon>
        <taxon>Rhodobacterales</taxon>
        <taxon>Paracoccaceae</taxon>
        <taxon>Roseinatronobacter</taxon>
    </lineage>
</organism>
<sequence>MMHPEGYDDATVADPQAWVGRVEEHAGALTPNLAGMMAATLSHAAAPAHDLAVGAPLPPLWHWIAFPEFVPLSELGADGHPALGRFLPPLPYPRRMWAGGKLEWTGMLDVGEVLHRRSEILSVTEKQGSTGSMYFVRVGHDLHGKNGAIREEQDIVYLDMPDSFRPPRAIPAPDAPDFREVVPMNEARLFRFSAVTFNAHRIHYDMPYAREVEKYPALIVHGPMQACLLMEAACRHTGQVPKRFRFKGVHPMFHTEDMAAVGRMDPDAPAVDLCSVAAISNHQCMQARMEWAA</sequence>
<evidence type="ECO:0000259" key="1">
    <source>
        <dbReference type="Pfam" id="PF13452"/>
    </source>
</evidence>
<evidence type="ECO:0000313" key="2">
    <source>
        <dbReference type="EMBL" id="CUX83014.1"/>
    </source>
</evidence>
<dbReference type="InterPro" id="IPR039569">
    <property type="entry name" value="FAS1-like_DH_region"/>
</dbReference>
<dbReference type="Gene3D" id="3.10.129.10">
    <property type="entry name" value="Hotdog Thioesterase"/>
    <property type="match status" value="2"/>
</dbReference>
<dbReference type="AlphaFoldDB" id="A0A0N8K817"/>
<feature type="domain" description="FAS1-like dehydratase" evidence="1">
    <location>
        <begin position="74"/>
        <end position="147"/>
    </location>
</feature>
<dbReference type="Proteomes" id="UP000182045">
    <property type="component" value="Unassembled WGS sequence"/>
</dbReference>
<accession>A0A0N8K817</accession>
<comment type="caution">
    <text evidence="3">The sequence shown here is derived from an EMBL/GenBank/DDBJ whole genome shotgun (WGS) entry which is preliminary data.</text>
</comment>
<dbReference type="InterPro" id="IPR052741">
    <property type="entry name" value="Mitochondrial_HTD2"/>
</dbReference>
<dbReference type="EMBL" id="LJSG01000009">
    <property type="protein sequence ID" value="KPP93289.1"/>
    <property type="molecule type" value="Genomic_DNA"/>
</dbReference>
<keyword evidence="5" id="KW-1185">Reference proteome</keyword>
<dbReference type="STRING" id="1666912.Ga0058931_2720"/>
<dbReference type="OrthoDB" id="7183822at2"/>
<evidence type="ECO:0000313" key="5">
    <source>
        <dbReference type="Proteomes" id="UP000182045"/>
    </source>
</evidence>